<accession>A0A8S9RBU2</accession>
<protein>
    <submittedName>
        <fullName evidence="3">Uncharacterized protein</fullName>
    </submittedName>
</protein>
<gene>
    <name evidence="3" type="ORF">F2Q69_00059474</name>
</gene>
<evidence type="ECO:0000256" key="1">
    <source>
        <dbReference type="SAM" id="Coils"/>
    </source>
</evidence>
<feature type="compositionally biased region" description="Basic and acidic residues" evidence="2">
    <location>
        <begin position="274"/>
        <end position="284"/>
    </location>
</feature>
<feature type="region of interest" description="Disordered" evidence="2">
    <location>
        <begin position="234"/>
        <end position="320"/>
    </location>
</feature>
<feature type="compositionally biased region" description="Basic and acidic residues" evidence="2">
    <location>
        <begin position="310"/>
        <end position="320"/>
    </location>
</feature>
<feature type="compositionally biased region" description="Polar residues" evidence="2">
    <location>
        <begin position="237"/>
        <end position="252"/>
    </location>
</feature>
<evidence type="ECO:0000256" key="2">
    <source>
        <dbReference type="SAM" id="MobiDB-lite"/>
    </source>
</evidence>
<comment type="caution">
    <text evidence="3">The sequence shown here is derived from an EMBL/GenBank/DDBJ whole genome shotgun (WGS) entry which is preliminary data.</text>
</comment>
<sequence length="320" mass="36202">MNSLVEKYDSALKQTMIQLGASEKLSRARLWAIERVRAEHKKANDKAAEEKEILRAKFEELEGKLMSDRAAKKKLTWEKVRLEQANAALEKEKAELQEERDAAVEKLIKERKCLKDSRSQEVTLERVRVQAAMTDKSSRCFDRVREYLARRNVFEKVKSLYGQASGTRKCLEVIKDGGTEIPQEIIDVFIEREKLHEAEVAKLGVGPLSEDDLTLSPLVFPSRYLNEDFKATLDPYGSNSEEPSVDVTSTPVEQVEALEKTNPEKDSVSVQGKGAKDVNPKDPVEVSYTSSEEREEEDQTKKAPSPTPVEEEKASNETDK</sequence>
<keyword evidence="1" id="KW-0175">Coiled coil</keyword>
<proteinExistence type="predicted"/>
<evidence type="ECO:0000313" key="4">
    <source>
        <dbReference type="Proteomes" id="UP000712600"/>
    </source>
</evidence>
<reference evidence="3" key="1">
    <citation type="submission" date="2019-12" db="EMBL/GenBank/DDBJ databases">
        <title>Genome sequencing and annotation of Brassica cretica.</title>
        <authorList>
            <person name="Studholme D.J."/>
            <person name="Sarris P."/>
        </authorList>
    </citation>
    <scope>NUCLEOTIDE SEQUENCE</scope>
    <source>
        <strain evidence="3">PFS-109/04</strain>
        <tissue evidence="3">Leaf</tissue>
    </source>
</reference>
<organism evidence="3 4">
    <name type="scientific">Brassica cretica</name>
    <name type="common">Mustard</name>
    <dbReference type="NCBI Taxonomy" id="69181"/>
    <lineage>
        <taxon>Eukaryota</taxon>
        <taxon>Viridiplantae</taxon>
        <taxon>Streptophyta</taxon>
        <taxon>Embryophyta</taxon>
        <taxon>Tracheophyta</taxon>
        <taxon>Spermatophyta</taxon>
        <taxon>Magnoliopsida</taxon>
        <taxon>eudicotyledons</taxon>
        <taxon>Gunneridae</taxon>
        <taxon>Pentapetalae</taxon>
        <taxon>rosids</taxon>
        <taxon>malvids</taxon>
        <taxon>Brassicales</taxon>
        <taxon>Brassicaceae</taxon>
        <taxon>Brassiceae</taxon>
        <taxon>Brassica</taxon>
    </lineage>
</organism>
<feature type="compositionally biased region" description="Basic and acidic residues" evidence="2">
    <location>
        <begin position="257"/>
        <end position="267"/>
    </location>
</feature>
<dbReference type="AlphaFoldDB" id="A0A8S9RBU2"/>
<dbReference type="EMBL" id="QGKX02000095">
    <property type="protein sequence ID" value="KAF3570283.1"/>
    <property type="molecule type" value="Genomic_DNA"/>
</dbReference>
<evidence type="ECO:0000313" key="3">
    <source>
        <dbReference type="EMBL" id="KAF3570283.1"/>
    </source>
</evidence>
<dbReference type="Proteomes" id="UP000712600">
    <property type="component" value="Unassembled WGS sequence"/>
</dbReference>
<name>A0A8S9RBU2_BRACR</name>
<feature type="coiled-coil region" evidence="1">
    <location>
        <begin position="33"/>
        <end position="109"/>
    </location>
</feature>